<reference evidence="11" key="1">
    <citation type="journal article" date="2014" name="Nat. Genet.">
        <title>A reference genome for common bean and genome-wide analysis of dual domestications.</title>
        <authorList>
            <person name="Schmutz J."/>
            <person name="McClean P.E."/>
            <person name="Mamidi S."/>
            <person name="Wu G.A."/>
            <person name="Cannon S.B."/>
            <person name="Grimwood J."/>
            <person name="Jenkins J."/>
            <person name="Shu S."/>
            <person name="Song Q."/>
            <person name="Chavarro C."/>
            <person name="Torres-Torres M."/>
            <person name="Geffroy V."/>
            <person name="Moghaddam S.M."/>
            <person name="Gao D."/>
            <person name="Abernathy B."/>
            <person name="Barry K."/>
            <person name="Blair M."/>
            <person name="Brick M.A."/>
            <person name="Chovatia M."/>
            <person name="Gepts P."/>
            <person name="Goodstein D.M."/>
            <person name="Gonzales M."/>
            <person name="Hellsten U."/>
            <person name="Hyten D.L."/>
            <person name="Jia G."/>
            <person name="Kelly J.D."/>
            <person name="Kudrna D."/>
            <person name="Lee R."/>
            <person name="Richard M.M."/>
            <person name="Miklas P.N."/>
            <person name="Osorno J.M."/>
            <person name="Rodrigues J."/>
            <person name="Thareau V."/>
            <person name="Urrea C.A."/>
            <person name="Wang M."/>
            <person name="Yu Y."/>
            <person name="Zhang M."/>
            <person name="Wing R.A."/>
            <person name="Cregan P.B."/>
            <person name="Rokhsar D.S."/>
            <person name="Jackson S.A."/>
        </authorList>
    </citation>
    <scope>NUCLEOTIDE SEQUENCE [LARGE SCALE GENOMIC DNA]</scope>
    <source>
        <strain evidence="11">cv. G19833</strain>
    </source>
</reference>
<dbReference type="Gene3D" id="1.10.10.10">
    <property type="entry name" value="Winged helix-like DNA-binding domain superfamily/Winged helix DNA-binding domain"/>
    <property type="match status" value="1"/>
</dbReference>
<sequence>MPVIETLGGALFGAVLQQLFDRLDSRQVLDYFRGRKLNEKLLYKLKVKLLSINNVIDDAEQKQFINSYVKAWLDEVKDAVFDAEDLLDEIDYEFYKRKLKAESHTSSKKVWNFFKASPKSFFDKKIESRMEQVLEQLEFLSSQKGDLGLKYVSCADVGSELVSKVAQKLPSTSLVVESVIYGREDEKEMILNWLSSDTDKHNQVTVLSIVAMGGMGKTTLAQHVYNNPRIEEAKFELKAWVCVSDEYNAFKVTREILEAINNSNDDSRNLEMVQGRLKEKLTGRKFLLVLDDVWNEDRDQWKSLQTPLKYGAKGSKILVTTRSNKVATTMQSHKVHELKQLEEDHSWQVFAEHAFQDNNHQLNAEVEKIGKKIVEKCKGLPLALETIGCLLHTKSSVSEWQSVLVSKIWDLPKEDSKIIPALLLSYYHLPSHLKRCFAYCALFPKDQEFDKESLILLWMAENFLQCSQQSKSPEVVGELYFDDLFSRSFFQKSIKDNKTCFVMHDLLNDLAKYICGDICFRLGVDEEKTTVKIRHLALVTNEDQYSDGFRSLCNAKRLRTFMPTSRRMNIDYYWDCKMQMDELLSKFEFLRVLSLSCCRGLKEVPGLVGDLKHLRSLDLSSTLIEKLPDSTCSLYNLQILKLNSCFNLKELPSNLHKLTNLRRLEFMKTTVRKMPVHLGKLKNLQVLMSYFRIGESSEFNIKQLGDLSLRGGLTIEDLQKILNPLDAVAADLKSKINLVELTLKWNHSWDLADVLKEREVLENLQPSKHLEKLSIWNYVGKQFPSWLANTSLSSVVSLSLENCSYCTCLPSLGLFPYLKDLTISGLGEIVSINADFFGSRSSSFSSLETLKFSFMYRWENWECQSVTGAFPRLQHLSLRHCPKLKGNLPKKLLHLRNLLICECNELVDSAPGATELCELDLQDCGKLQFDYHPTALRKLAIIGDNTMELSLDFLCESKTNVPVSCYDFLETLDINGGCDSLISISLDLFPKLLRLCLTYCDNLQSISQGRTHNHLKDLQIIGCPQFQSFPGEGLSAPWLESLAIKRLHKLKSLPQHMDVLLPSLTSLLIHDCPQMEFLSDGGLPSNLQNMNISNCSRLVDSLKGPLGANTSLQTLSVQKVDVQSFPSEGFLPTSLTCLIIRDCPYLRTLDYKGLCNLTSLKKLTLFDCPNIPCLPEEGLPKSISTLRILGNCQLLKESFQKTQGQD</sequence>
<dbReference type="OrthoDB" id="1733640at2759"/>
<keyword evidence="2" id="KW-0677">Repeat</keyword>
<dbReference type="Pfam" id="PF23559">
    <property type="entry name" value="WHD_DRP"/>
    <property type="match status" value="1"/>
</dbReference>
<dbReference type="PANTHER" id="PTHR36766">
    <property type="entry name" value="PLANT BROAD-SPECTRUM MILDEW RESISTANCE PROTEIN RPW8"/>
    <property type="match status" value="1"/>
</dbReference>
<dbReference type="SUPFAM" id="SSF52058">
    <property type="entry name" value="L domain-like"/>
    <property type="match status" value="2"/>
</dbReference>
<keyword evidence="5" id="KW-0067">ATP-binding</keyword>
<keyword evidence="3" id="KW-0547">Nucleotide-binding</keyword>
<name>V7AN38_PHAVU</name>
<dbReference type="PRINTS" id="PR00364">
    <property type="entry name" value="DISEASERSIST"/>
</dbReference>
<dbReference type="FunFam" id="1.10.10.10:FF:000322">
    <property type="entry name" value="Probable disease resistance protein At1g63360"/>
    <property type="match status" value="1"/>
</dbReference>
<evidence type="ECO:0000256" key="3">
    <source>
        <dbReference type="ARBA" id="ARBA00022741"/>
    </source>
</evidence>
<evidence type="ECO:0000256" key="4">
    <source>
        <dbReference type="ARBA" id="ARBA00022821"/>
    </source>
</evidence>
<protein>
    <recommendedName>
        <fullName evidence="12">Disease resistance RPP13-like protein 1</fullName>
    </recommendedName>
</protein>
<evidence type="ECO:0000256" key="5">
    <source>
        <dbReference type="ARBA" id="ARBA00022840"/>
    </source>
</evidence>
<dbReference type="InterPro" id="IPR058922">
    <property type="entry name" value="WHD_DRP"/>
</dbReference>
<evidence type="ECO:0000259" key="9">
    <source>
        <dbReference type="Pfam" id="PF25019"/>
    </source>
</evidence>
<accession>V7AN38</accession>
<keyword evidence="1" id="KW-0433">Leucine-rich repeat</keyword>
<evidence type="ECO:0000259" key="7">
    <source>
        <dbReference type="Pfam" id="PF18052"/>
    </source>
</evidence>
<dbReference type="InterPro" id="IPR036388">
    <property type="entry name" value="WH-like_DNA-bd_sf"/>
</dbReference>
<dbReference type="Pfam" id="PF25019">
    <property type="entry name" value="LRR_R13L1-DRL21"/>
    <property type="match status" value="1"/>
</dbReference>
<keyword evidence="4" id="KW-0611">Plant defense</keyword>
<feature type="domain" description="R13L1/DRL21-like LRR repeat region" evidence="9">
    <location>
        <begin position="701"/>
        <end position="825"/>
    </location>
</feature>
<dbReference type="InterPro" id="IPR041118">
    <property type="entry name" value="Rx_N"/>
</dbReference>
<dbReference type="Gene3D" id="1.20.5.4130">
    <property type="match status" value="1"/>
</dbReference>
<dbReference type="eggNOG" id="KOG4658">
    <property type="taxonomic scope" value="Eukaryota"/>
</dbReference>
<gene>
    <name evidence="10" type="ORF">PHAVU_011G192100g</name>
</gene>
<evidence type="ECO:0000259" key="6">
    <source>
        <dbReference type="Pfam" id="PF00931"/>
    </source>
</evidence>
<organism evidence="10 11">
    <name type="scientific">Phaseolus vulgaris</name>
    <name type="common">Kidney bean</name>
    <name type="synonym">French bean</name>
    <dbReference type="NCBI Taxonomy" id="3885"/>
    <lineage>
        <taxon>Eukaryota</taxon>
        <taxon>Viridiplantae</taxon>
        <taxon>Streptophyta</taxon>
        <taxon>Embryophyta</taxon>
        <taxon>Tracheophyta</taxon>
        <taxon>Spermatophyta</taxon>
        <taxon>Magnoliopsida</taxon>
        <taxon>eudicotyledons</taxon>
        <taxon>Gunneridae</taxon>
        <taxon>Pentapetalae</taxon>
        <taxon>rosids</taxon>
        <taxon>fabids</taxon>
        <taxon>Fabales</taxon>
        <taxon>Fabaceae</taxon>
        <taxon>Papilionoideae</taxon>
        <taxon>50 kb inversion clade</taxon>
        <taxon>NPAAA clade</taxon>
        <taxon>indigoferoid/millettioid clade</taxon>
        <taxon>Phaseoleae</taxon>
        <taxon>Phaseolus</taxon>
    </lineage>
</organism>
<dbReference type="OMA" id="WENWECQ"/>
<evidence type="ECO:0000256" key="2">
    <source>
        <dbReference type="ARBA" id="ARBA00022737"/>
    </source>
</evidence>
<dbReference type="Gene3D" id="3.80.10.10">
    <property type="entry name" value="Ribonuclease Inhibitor"/>
    <property type="match status" value="2"/>
</dbReference>
<dbReference type="Proteomes" id="UP000000226">
    <property type="component" value="Chromosome 11"/>
</dbReference>
<evidence type="ECO:0000259" key="8">
    <source>
        <dbReference type="Pfam" id="PF23559"/>
    </source>
</evidence>
<evidence type="ECO:0000313" key="10">
    <source>
        <dbReference type="EMBL" id="ESW05586.1"/>
    </source>
</evidence>
<dbReference type="GO" id="GO:0043531">
    <property type="term" value="F:ADP binding"/>
    <property type="evidence" value="ECO:0007669"/>
    <property type="project" value="InterPro"/>
</dbReference>
<dbReference type="InterPro" id="IPR056789">
    <property type="entry name" value="LRR_R13L1-DRL21"/>
</dbReference>
<dbReference type="Gene3D" id="1.10.8.430">
    <property type="entry name" value="Helical domain of apoptotic protease-activating factors"/>
    <property type="match status" value="1"/>
</dbReference>
<keyword evidence="11" id="KW-1185">Reference proteome</keyword>
<dbReference type="GO" id="GO:0051707">
    <property type="term" value="P:response to other organism"/>
    <property type="evidence" value="ECO:0007669"/>
    <property type="project" value="UniProtKB-ARBA"/>
</dbReference>
<feature type="domain" description="NB-ARC" evidence="6">
    <location>
        <begin position="184"/>
        <end position="358"/>
    </location>
</feature>
<dbReference type="FunFam" id="3.40.50.300:FF:001091">
    <property type="entry name" value="Probable disease resistance protein At1g61300"/>
    <property type="match status" value="1"/>
</dbReference>
<evidence type="ECO:0000256" key="1">
    <source>
        <dbReference type="ARBA" id="ARBA00022614"/>
    </source>
</evidence>
<dbReference type="InterPro" id="IPR032675">
    <property type="entry name" value="LRR_dom_sf"/>
</dbReference>
<feature type="domain" description="Disease resistance N-terminal" evidence="7">
    <location>
        <begin position="14"/>
        <end position="105"/>
    </location>
</feature>
<dbReference type="InterPro" id="IPR027417">
    <property type="entry name" value="P-loop_NTPase"/>
</dbReference>
<dbReference type="Pfam" id="PF00931">
    <property type="entry name" value="NB-ARC"/>
    <property type="match status" value="1"/>
</dbReference>
<dbReference type="PANTHER" id="PTHR36766:SF40">
    <property type="entry name" value="DISEASE RESISTANCE PROTEIN RGA3"/>
    <property type="match status" value="1"/>
</dbReference>
<dbReference type="EMBL" id="CM002298">
    <property type="protein sequence ID" value="ESW05586.1"/>
    <property type="molecule type" value="Genomic_DNA"/>
</dbReference>
<dbReference type="GO" id="GO:0006952">
    <property type="term" value="P:defense response"/>
    <property type="evidence" value="ECO:0007669"/>
    <property type="project" value="UniProtKB-KW"/>
</dbReference>
<dbReference type="AlphaFoldDB" id="V7AN38"/>
<proteinExistence type="predicted"/>
<dbReference type="InterPro" id="IPR002182">
    <property type="entry name" value="NB-ARC"/>
</dbReference>
<feature type="domain" description="Disease resistance protein winged helix" evidence="8">
    <location>
        <begin position="442"/>
        <end position="511"/>
    </location>
</feature>
<dbReference type="GO" id="GO:0005524">
    <property type="term" value="F:ATP binding"/>
    <property type="evidence" value="ECO:0007669"/>
    <property type="project" value="UniProtKB-KW"/>
</dbReference>
<dbReference type="Gene3D" id="3.40.50.300">
    <property type="entry name" value="P-loop containing nucleotide triphosphate hydrolases"/>
    <property type="match status" value="1"/>
</dbReference>
<dbReference type="Pfam" id="PF18052">
    <property type="entry name" value="Rx_N"/>
    <property type="match status" value="1"/>
</dbReference>
<evidence type="ECO:0008006" key="12">
    <source>
        <dbReference type="Google" id="ProtNLM"/>
    </source>
</evidence>
<dbReference type="InterPro" id="IPR042197">
    <property type="entry name" value="Apaf_helical"/>
</dbReference>
<dbReference type="SUPFAM" id="SSF52540">
    <property type="entry name" value="P-loop containing nucleoside triphosphate hydrolases"/>
    <property type="match status" value="1"/>
</dbReference>
<dbReference type="Gramene" id="ESW05586">
    <property type="protein sequence ID" value="ESW05586"/>
    <property type="gene ID" value="PHAVU_011G192100g"/>
</dbReference>
<evidence type="ECO:0000313" key="11">
    <source>
        <dbReference type="Proteomes" id="UP000000226"/>
    </source>
</evidence>